<sequence>MTKIVTSLLRLIHCSKNGVFKTTVSLLIMSSIIGGTEVTRAQNLKEKYKVVNRVINLDKKSGAIQLNEAEGAGIAWINNKEFTEGTIEFEVKGKDKFQGSFLGIAFHGLNDSIYESIYFRPFNFRASDPDRKSHAVQYIANPAYDWPKLRASFPNQYEQPISPAPDPNQWFHVKIIVAGEFVSVYVNSSKQPVLKVKSLSHTHGKMIGYWAGNGSGGDWKNLKLINSD</sequence>
<evidence type="ECO:0000313" key="2">
    <source>
        <dbReference type="Proteomes" id="UP000537718"/>
    </source>
</evidence>
<gene>
    <name evidence="1" type="ORF">HDE69_004405</name>
</gene>
<evidence type="ECO:0008006" key="3">
    <source>
        <dbReference type="Google" id="ProtNLM"/>
    </source>
</evidence>
<organism evidence="1 2">
    <name type="scientific">Pedobacter cryoconitis</name>
    <dbReference type="NCBI Taxonomy" id="188932"/>
    <lineage>
        <taxon>Bacteria</taxon>
        <taxon>Pseudomonadati</taxon>
        <taxon>Bacteroidota</taxon>
        <taxon>Sphingobacteriia</taxon>
        <taxon>Sphingobacteriales</taxon>
        <taxon>Sphingobacteriaceae</taxon>
        <taxon>Pedobacter</taxon>
    </lineage>
</organism>
<protein>
    <recommendedName>
        <fullName evidence="3">3-keto-disaccharide hydrolase domain-containing protein</fullName>
    </recommendedName>
</protein>
<accession>A0A7W8YX19</accession>
<evidence type="ECO:0000313" key="1">
    <source>
        <dbReference type="EMBL" id="MBB5623321.1"/>
    </source>
</evidence>
<comment type="caution">
    <text evidence="1">The sequence shown here is derived from an EMBL/GenBank/DDBJ whole genome shotgun (WGS) entry which is preliminary data.</text>
</comment>
<dbReference type="Gene3D" id="2.60.120.560">
    <property type="entry name" value="Exo-inulinase, domain 1"/>
    <property type="match status" value="1"/>
</dbReference>
<reference evidence="1 2" key="1">
    <citation type="submission" date="2020-08" db="EMBL/GenBank/DDBJ databases">
        <title>Genomic Encyclopedia of Type Strains, Phase IV (KMG-V): Genome sequencing to study the core and pangenomes of soil and plant-associated prokaryotes.</title>
        <authorList>
            <person name="Whitman W."/>
        </authorList>
    </citation>
    <scope>NUCLEOTIDE SEQUENCE [LARGE SCALE GENOMIC DNA]</scope>
    <source>
        <strain evidence="1 2">MP7CTX6</strain>
    </source>
</reference>
<dbReference type="EMBL" id="JACHCF010000012">
    <property type="protein sequence ID" value="MBB5623321.1"/>
    <property type="molecule type" value="Genomic_DNA"/>
</dbReference>
<dbReference type="RefSeq" id="WP_183869433.1">
    <property type="nucleotide sequence ID" value="NZ_JACHCF010000012.1"/>
</dbReference>
<proteinExistence type="predicted"/>
<name>A0A7W8YX19_9SPHI</name>
<dbReference type="Proteomes" id="UP000537718">
    <property type="component" value="Unassembled WGS sequence"/>
</dbReference>
<dbReference type="AlphaFoldDB" id="A0A7W8YX19"/>